<dbReference type="EMBL" id="JAHQIW010006276">
    <property type="protein sequence ID" value="KAJ1368703.1"/>
    <property type="molecule type" value="Genomic_DNA"/>
</dbReference>
<feature type="region of interest" description="Disordered" evidence="1">
    <location>
        <begin position="61"/>
        <end position="97"/>
    </location>
</feature>
<accession>A0AAD5R3I3</accession>
<comment type="caution">
    <text evidence="2">The sequence shown here is derived from an EMBL/GenBank/DDBJ whole genome shotgun (WGS) entry which is preliminary data.</text>
</comment>
<protein>
    <submittedName>
        <fullName evidence="2">Uncharacterized protein</fullName>
    </submittedName>
</protein>
<keyword evidence="3" id="KW-1185">Reference proteome</keyword>
<feature type="region of interest" description="Disordered" evidence="1">
    <location>
        <begin position="1"/>
        <end position="44"/>
    </location>
</feature>
<evidence type="ECO:0000313" key="3">
    <source>
        <dbReference type="Proteomes" id="UP001196413"/>
    </source>
</evidence>
<feature type="compositionally biased region" description="Basic and acidic residues" evidence="1">
    <location>
        <begin position="32"/>
        <end position="44"/>
    </location>
</feature>
<reference evidence="2" key="1">
    <citation type="submission" date="2021-06" db="EMBL/GenBank/DDBJ databases">
        <title>Parelaphostrongylus tenuis whole genome reference sequence.</title>
        <authorList>
            <person name="Garwood T.J."/>
            <person name="Larsen P.A."/>
            <person name="Fountain-Jones N.M."/>
            <person name="Garbe J.R."/>
            <person name="Macchietto M.G."/>
            <person name="Kania S.A."/>
            <person name="Gerhold R.W."/>
            <person name="Richards J.E."/>
            <person name="Wolf T.M."/>
        </authorList>
    </citation>
    <scope>NUCLEOTIDE SEQUENCE</scope>
    <source>
        <strain evidence="2">MNPRO001-30</strain>
        <tissue evidence="2">Meninges</tissue>
    </source>
</reference>
<gene>
    <name evidence="2" type="ORF">KIN20_029959</name>
</gene>
<feature type="compositionally biased region" description="Basic and acidic residues" evidence="1">
    <location>
        <begin position="14"/>
        <end position="25"/>
    </location>
</feature>
<evidence type="ECO:0000256" key="1">
    <source>
        <dbReference type="SAM" id="MobiDB-lite"/>
    </source>
</evidence>
<organism evidence="2 3">
    <name type="scientific">Parelaphostrongylus tenuis</name>
    <name type="common">Meningeal worm</name>
    <dbReference type="NCBI Taxonomy" id="148309"/>
    <lineage>
        <taxon>Eukaryota</taxon>
        <taxon>Metazoa</taxon>
        <taxon>Ecdysozoa</taxon>
        <taxon>Nematoda</taxon>
        <taxon>Chromadorea</taxon>
        <taxon>Rhabditida</taxon>
        <taxon>Rhabditina</taxon>
        <taxon>Rhabditomorpha</taxon>
        <taxon>Strongyloidea</taxon>
        <taxon>Metastrongylidae</taxon>
        <taxon>Parelaphostrongylus</taxon>
    </lineage>
</organism>
<evidence type="ECO:0000313" key="2">
    <source>
        <dbReference type="EMBL" id="KAJ1368703.1"/>
    </source>
</evidence>
<dbReference type="AlphaFoldDB" id="A0AAD5R3I3"/>
<dbReference type="Proteomes" id="UP001196413">
    <property type="component" value="Unassembled WGS sequence"/>
</dbReference>
<proteinExistence type="predicted"/>
<name>A0AAD5R3I3_PARTN</name>
<sequence>MTRSSCKINEVDGNEPRSSTEKVKCDEEETSSCERPKAGARQSKEEAFRYVGETGGWYISRNTQQGHRSHRYRATSEEKSEWSAQNPPNDDNEKCSVVEKSPKVCKTKAVTHIGNAHIKSHRKTNIRITYHSPKQDTVLMIRPKVLDNDMRNSFFLQLPVI</sequence>